<reference evidence="1" key="1">
    <citation type="submission" date="2023-07" db="EMBL/GenBank/DDBJ databases">
        <authorList>
            <consortium name="CYATHOMIX"/>
        </authorList>
    </citation>
    <scope>NUCLEOTIDE SEQUENCE</scope>
    <source>
        <strain evidence="1">N/A</strain>
    </source>
</reference>
<comment type="caution">
    <text evidence="1">The sequence shown here is derived from an EMBL/GenBank/DDBJ whole genome shotgun (WGS) entry which is preliminary data.</text>
</comment>
<keyword evidence="2" id="KW-1185">Reference proteome</keyword>
<gene>
    <name evidence="1" type="ORF">CYNAS_LOCUS969</name>
</gene>
<evidence type="ECO:0000313" key="2">
    <source>
        <dbReference type="Proteomes" id="UP001176961"/>
    </source>
</evidence>
<evidence type="ECO:0000313" key="1">
    <source>
        <dbReference type="EMBL" id="CAJ0588986.1"/>
    </source>
</evidence>
<sequence length="270" mass="30703">MDFSDYGVVILDTKSREKGESGSFEMRTFIKFSKSLWSKAQHDANAQRGGRRIAEFKAFFTVGGSKALAPPLEATDRVGEAIAWDMHSGDVGLKCGSLLNWPNCEHEAPQGQGTLDRFLTDAPPDSIPSEKELLDSQIVIVLLKFDHKKRKEEAKYFSREFSYVQFDARSNKYFAPEKLQITREKQEWLSARAKDIVVFTTSMFESIALPLFRLKHLFSHYESPKIQFSCADFTWLKKGECISLCPDGYTKTAVSTVAESDSVRFQRPWV</sequence>
<accession>A0AA36DJS2</accession>
<organism evidence="1 2">
    <name type="scientific">Cylicocyclus nassatus</name>
    <name type="common">Nematode worm</name>
    <dbReference type="NCBI Taxonomy" id="53992"/>
    <lineage>
        <taxon>Eukaryota</taxon>
        <taxon>Metazoa</taxon>
        <taxon>Ecdysozoa</taxon>
        <taxon>Nematoda</taxon>
        <taxon>Chromadorea</taxon>
        <taxon>Rhabditida</taxon>
        <taxon>Rhabditina</taxon>
        <taxon>Rhabditomorpha</taxon>
        <taxon>Strongyloidea</taxon>
        <taxon>Strongylidae</taxon>
        <taxon>Cylicocyclus</taxon>
    </lineage>
</organism>
<name>A0AA36DJS2_CYLNA</name>
<proteinExistence type="predicted"/>
<dbReference type="EMBL" id="CATQJL010000001">
    <property type="protein sequence ID" value="CAJ0588986.1"/>
    <property type="molecule type" value="Genomic_DNA"/>
</dbReference>
<dbReference type="AlphaFoldDB" id="A0AA36DJS2"/>
<dbReference type="Proteomes" id="UP001176961">
    <property type="component" value="Unassembled WGS sequence"/>
</dbReference>
<protein>
    <submittedName>
        <fullName evidence="1">Uncharacterized protein</fullName>
    </submittedName>
</protein>